<organism evidence="1 2">
    <name type="scientific">Bauhinia variegata</name>
    <name type="common">Purple orchid tree</name>
    <name type="synonym">Phanera variegata</name>
    <dbReference type="NCBI Taxonomy" id="167791"/>
    <lineage>
        <taxon>Eukaryota</taxon>
        <taxon>Viridiplantae</taxon>
        <taxon>Streptophyta</taxon>
        <taxon>Embryophyta</taxon>
        <taxon>Tracheophyta</taxon>
        <taxon>Spermatophyta</taxon>
        <taxon>Magnoliopsida</taxon>
        <taxon>eudicotyledons</taxon>
        <taxon>Gunneridae</taxon>
        <taxon>Pentapetalae</taxon>
        <taxon>rosids</taxon>
        <taxon>fabids</taxon>
        <taxon>Fabales</taxon>
        <taxon>Fabaceae</taxon>
        <taxon>Cercidoideae</taxon>
        <taxon>Cercideae</taxon>
        <taxon>Bauhiniinae</taxon>
        <taxon>Bauhinia</taxon>
    </lineage>
</organism>
<sequence length="99" mass="11646">MIMQFEKPLYHFVGAICRIATKILEDSRQRLQRHMSVSSNWREGGDGKTSTRTSQPIDWLLEKGGGGEKKVIMRTNFFNRLSNYFLVKSFIFFLTLYFE</sequence>
<evidence type="ECO:0000313" key="2">
    <source>
        <dbReference type="Proteomes" id="UP000828941"/>
    </source>
</evidence>
<evidence type="ECO:0000313" key="1">
    <source>
        <dbReference type="EMBL" id="KAI4345592.1"/>
    </source>
</evidence>
<proteinExistence type="predicted"/>
<name>A0ACB9PAT5_BAUVA</name>
<dbReference type="Proteomes" id="UP000828941">
    <property type="component" value="Chromosome 5"/>
</dbReference>
<dbReference type="EMBL" id="CM039430">
    <property type="protein sequence ID" value="KAI4345592.1"/>
    <property type="molecule type" value="Genomic_DNA"/>
</dbReference>
<reference evidence="1 2" key="1">
    <citation type="journal article" date="2022" name="DNA Res.">
        <title>Chromosomal-level genome assembly of the orchid tree Bauhinia variegata (Leguminosae; Cercidoideae) supports the allotetraploid origin hypothesis of Bauhinia.</title>
        <authorList>
            <person name="Zhong Y."/>
            <person name="Chen Y."/>
            <person name="Zheng D."/>
            <person name="Pang J."/>
            <person name="Liu Y."/>
            <person name="Luo S."/>
            <person name="Meng S."/>
            <person name="Qian L."/>
            <person name="Wei D."/>
            <person name="Dai S."/>
            <person name="Zhou R."/>
        </authorList>
    </citation>
    <scope>NUCLEOTIDE SEQUENCE [LARGE SCALE GENOMIC DNA]</scope>
    <source>
        <strain evidence="1">BV-YZ2020</strain>
    </source>
</reference>
<gene>
    <name evidence="1" type="ORF">L6164_012698</name>
</gene>
<accession>A0ACB9PAT5</accession>
<keyword evidence="2" id="KW-1185">Reference proteome</keyword>
<comment type="caution">
    <text evidence="1">The sequence shown here is derived from an EMBL/GenBank/DDBJ whole genome shotgun (WGS) entry which is preliminary data.</text>
</comment>
<protein>
    <submittedName>
        <fullName evidence="1">Uncharacterized protein</fullName>
    </submittedName>
</protein>